<reference evidence="2" key="1">
    <citation type="journal article" date="2015" name="Nature">
        <title>Complex archaea that bridge the gap between prokaryotes and eukaryotes.</title>
        <authorList>
            <person name="Spang A."/>
            <person name="Saw J.H."/>
            <person name="Jorgensen S.L."/>
            <person name="Zaremba-Niedzwiedzka K."/>
            <person name="Martijn J."/>
            <person name="Lind A.E."/>
            <person name="van Eijk R."/>
            <person name="Schleper C."/>
            <person name="Guy L."/>
            <person name="Ettema T.J."/>
        </authorList>
    </citation>
    <scope>NUCLEOTIDE SEQUENCE</scope>
</reference>
<feature type="coiled-coil region" evidence="1">
    <location>
        <begin position="37"/>
        <end position="68"/>
    </location>
</feature>
<evidence type="ECO:0000256" key="1">
    <source>
        <dbReference type="SAM" id="Coils"/>
    </source>
</evidence>
<sequence>MNEATLADRLRVIVAWIRDGGEGCVRQPDPDQLEGIADEVEALVDQNNDELRFENNRLRDRIAKLSATPYAARVWENLALRENAAGDAATIAKLEAALREIAEGLRAVIRVTPNSPALDDLVGLRALAVSVIMTTRRAEG</sequence>
<proteinExistence type="predicted"/>
<protein>
    <submittedName>
        <fullName evidence="2">Uncharacterized protein</fullName>
    </submittedName>
</protein>
<dbReference type="AlphaFoldDB" id="A0A0F9EIQ2"/>
<gene>
    <name evidence="2" type="ORF">LCGC14_2070470</name>
</gene>
<comment type="caution">
    <text evidence="2">The sequence shown here is derived from an EMBL/GenBank/DDBJ whole genome shotgun (WGS) entry which is preliminary data.</text>
</comment>
<organism evidence="2">
    <name type="scientific">marine sediment metagenome</name>
    <dbReference type="NCBI Taxonomy" id="412755"/>
    <lineage>
        <taxon>unclassified sequences</taxon>
        <taxon>metagenomes</taxon>
        <taxon>ecological metagenomes</taxon>
    </lineage>
</organism>
<dbReference type="EMBL" id="LAZR01024827">
    <property type="protein sequence ID" value="KKL73879.1"/>
    <property type="molecule type" value="Genomic_DNA"/>
</dbReference>
<accession>A0A0F9EIQ2</accession>
<evidence type="ECO:0000313" key="2">
    <source>
        <dbReference type="EMBL" id="KKL73879.1"/>
    </source>
</evidence>
<keyword evidence="1" id="KW-0175">Coiled coil</keyword>
<name>A0A0F9EIQ2_9ZZZZ</name>